<dbReference type="CDD" id="cd01448">
    <property type="entry name" value="TST_Repeat_1"/>
    <property type="match status" value="1"/>
</dbReference>
<dbReference type="InterPro" id="IPR036873">
    <property type="entry name" value="Rhodanese-like_dom_sf"/>
</dbReference>
<dbReference type="OrthoDB" id="9781034at2"/>
<protein>
    <submittedName>
        <fullName evidence="4">Sulfurtransferase</fullName>
    </submittedName>
</protein>
<dbReference type="PROSITE" id="PS50206">
    <property type="entry name" value="RHODANESE_3"/>
    <property type="match status" value="2"/>
</dbReference>
<dbReference type="SUPFAM" id="SSF52821">
    <property type="entry name" value="Rhodanese/Cell cycle control phosphatase"/>
    <property type="match status" value="2"/>
</dbReference>
<dbReference type="EMBL" id="MDEG01000022">
    <property type="protein sequence ID" value="PPU95813.1"/>
    <property type="molecule type" value="Genomic_DNA"/>
</dbReference>
<dbReference type="Proteomes" id="UP000238261">
    <property type="component" value="Unassembled WGS sequence"/>
</dbReference>
<keyword evidence="2" id="KW-0677">Repeat</keyword>
<dbReference type="AlphaFoldDB" id="A0A2S7ERT6"/>
<organism evidence="4 5">
    <name type="scientific">Xanthomonas hyacinthi</name>
    <dbReference type="NCBI Taxonomy" id="56455"/>
    <lineage>
        <taxon>Bacteria</taxon>
        <taxon>Pseudomonadati</taxon>
        <taxon>Pseudomonadota</taxon>
        <taxon>Gammaproteobacteria</taxon>
        <taxon>Lysobacterales</taxon>
        <taxon>Lysobacteraceae</taxon>
        <taxon>Xanthomonas</taxon>
    </lineage>
</organism>
<sequence length="287" mass="30968">MSEPSPDWPQLVDAPTLAAALGHPDLRVVDARFALADPQAGRQGYAQSHLPGARYADLNTDLSDLGRRGLGRHPLPEADAFARTLGQWGIAPHTQVVVYDAGDGSMAAARLWWMLSLLGHRRVAVLDGGLADWRRHGLPETDAVATPSPLPPYPQRFDASRIADAEEIAARLHEAPGWLLDARAGERFRGEVEPIDPRAGHVPGALNRPLGANLRDGRLRPPQELRAELEPLLHGRDPREVVLMCGSGVTACHLLLALERAGLHGARVYAGSWSGWIADPARPRASG</sequence>
<keyword evidence="5" id="KW-1185">Reference proteome</keyword>
<evidence type="ECO:0000256" key="1">
    <source>
        <dbReference type="ARBA" id="ARBA00022679"/>
    </source>
</evidence>
<dbReference type="GO" id="GO:0004792">
    <property type="term" value="F:thiosulfate-cyanide sulfurtransferase activity"/>
    <property type="evidence" value="ECO:0007669"/>
    <property type="project" value="TreeGrafter"/>
</dbReference>
<evidence type="ECO:0000256" key="2">
    <source>
        <dbReference type="ARBA" id="ARBA00022737"/>
    </source>
</evidence>
<reference evidence="5" key="1">
    <citation type="submission" date="2016-08" db="EMBL/GenBank/DDBJ databases">
        <authorList>
            <person name="Merda D."/>
            <person name="Briand M."/>
            <person name="Taghouti G."/>
            <person name="Carrere S."/>
            <person name="Gouzy J."/>
            <person name="Portier P."/>
            <person name="Jacques M.-A."/>
            <person name="Fischer-Le Saux M."/>
        </authorList>
    </citation>
    <scope>NUCLEOTIDE SEQUENCE [LARGE SCALE GENOMIC DNA]</scope>
    <source>
        <strain evidence="5">CFBP1156</strain>
    </source>
</reference>
<evidence type="ECO:0000313" key="5">
    <source>
        <dbReference type="Proteomes" id="UP000238261"/>
    </source>
</evidence>
<feature type="domain" description="Rhodanese" evidence="3">
    <location>
        <begin position="173"/>
        <end position="285"/>
    </location>
</feature>
<dbReference type="Pfam" id="PF00581">
    <property type="entry name" value="Rhodanese"/>
    <property type="match status" value="2"/>
</dbReference>
<evidence type="ECO:0000259" key="3">
    <source>
        <dbReference type="PROSITE" id="PS50206"/>
    </source>
</evidence>
<proteinExistence type="predicted"/>
<dbReference type="CDD" id="cd01449">
    <property type="entry name" value="TST_Repeat_2"/>
    <property type="match status" value="1"/>
</dbReference>
<dbReference type="RefSeq" id="WP_046978602.1">
    <property type="nucleotide sequence ID" value="NZ_CP043476.1"/>
</dbReference>
<dbReference type="PANTHER" id="PTHR11364">
    <property type="entry name" value="THIOSULFATE SULFERTANSFERASE"/>
    <property type="match status" value="1"/>
</dbReference>
<accession>A0A2S7ERT6</accession>
<dbReference type="InterPro" id="IPR045078">
    <property type="entry name" value="TST/MPST-like"/>
</dbReference>
<dbReference type="InterPro" id="IPR001763">
    <property type="entry name" value="Rhodanese-like_dom"/>
</dbReference>
<dbReference type="Gene3D" id="3.40.250.10">
    <property type="entry name" value="Rhodanese-like domain"/>
    <property type="match status" value="2"/>
</dbReference>
<dbReference type="PANTHER" id="PTHR11364:SF27">
    <property type="entry name" value="SULFURTRANSFERASE"/>
    <property type="match status" value="1"/>
</dbReference>
<dbReference type="SMART" id="SM00450">
    <property type="entry name" value="RHOD"/>
    <property type="match status" value="2"/>
</dbReference>
<feature type="domain" description="Rhodanese" evidence="3">
    <location>
        <begin position="22"/>
        <end position="142"/>
    </location>
</feature>
<keyword evidence="1 4" id="KW-0808">Transferase</keyword>
<comment type="caution">
    <text evidence="4">The sequence shown here is derived from an EMBL/GenBank/DDBJ whole genome shotgun (WGS) entry which is preliminary data.</text>
</comment>
<dbReference type="FunFam" id="3.40.250.10:FF:000035">
    <property type="entry name" value="Thiosulfate sulfurtransferase"/>
    <property type="match status" value="1"/>
</dbReference>
<evidence type="ECO:0000313" key="4">
    <source>
        <dbReference type="EMBL" id="PPU95813.1"/>
    </source>
</evidence>
<gene>
    <name evidence="4" type="ORF">XhyaCFBP1156_17505</name>
</gene>
<name>A0A2S7ERT6_9XANT</name>